<name>A0ACC2Q5B0_9NEOP</name>
<evidence type="ECO:0000313" key="2">
    <source>
        <dbReference type="Proteomes" id="UP001231649"/>
    </source>
</evidence>
<accession>A0ACC2Q5B0</accession>
<gene>
    <name evidence="1" type="ORF">PYW08_010074</name>
</gene>
<dbReference type="EMBL" id="CM056801">
    <property type="protein sequence ID" value="KAJ8708692.1"/>
    <property type="molecule type" value="Genomic_DNA"/>
</dbReference>
<sequence length="342" mass="40137">MTSTSKQIDGETTLDYEQVKKNYFNLLTKNKHLLKDPICTREGIEEKIKLFGTNPREVQDLVLKHVNGKNRLFVKKNSYQTLEILPIDEAFDVLLEAHLISDHGNPATTYEKVSEYYSLPLFVSSWIFESCNVCNPTKKPKPDNAQVVVKSSNKSGRGVWRLNIIQDSTLPSNCRRVCYLLILKEDTTNFVILRPLYDSSDEFALDLAKLFAEFGYPEKVYVPNMIEFYKKIFSLVYIINPEIKISVNEIKDNRVFQTDLLEVLTEIHKWMRMTADTYWEQSCLLVQYKLNTTEKKFTRLFSKEEFIGVPFHQFFNYRFRTKMNWIQSPFIKSIPHIQCQSD</sequence>
<dbReference type="Proteomes" id="UP001231649">
    <property type="component" value="Chromosome 25"/>
</dbReference>
<organism evidence="1 2">
    <name type="scientific">Mythimna loreyi</name>
    <dbReference type="NCBI Taxonomy" id="667449"/>
    <lineage>
        <taxon>Eukaryota</taxon>
        <taxon>Metazoa</taxon>
        <taxon>Ecdysozoa</taxon>
        <taxon>Arthropoda</taxon>
        <taxon>Hexapoda</taxon>
        <taxon>Insecta</taxon>
        <taxon>Pterygota</taxon>
        <taxon>Neoptera</taxon>
        <taxon>Endopterygota</taxon>
        <taxon>Lepidoptera</taxon>
        <taxon>Glossata</taxon>
        <taxon>Ditrysia</taxon>
        <taxon>Noctuoidea</taxon>
        <taxon>Noctuidae</taxon>
        <taxon>Noctuinae</taxon>
        <taxon>Hadenini</taxon>
        <taxon>Mythimna</taxon>
    </lineage>
</organism>
<comment type="caution">
    <text evidence="1">The sequence shown here is derived from an EMBL/GenBank/DDBJ whole genome shotgun (WGS) entry which is preliminary data.</text>
</comment>
<proteinExistence type="predicted"/>
<reference evidence="1" key="1">
    <citation type="submission" date="2023-03" db="EMBL/GenBank/DDBJ databases">
        <title>Chromosome-level genomes of two armyworms, Mythimna separata and Mythimna loreyi, provide insights into the biosynthesis and reception of sex pheromones.</title>
        <authorList>
            <person name="Zhao H."/>
        </authorList>
    </citation>
    <scope>NUCLEOTIDE SEQUENCE</scope>
    <source>
        <strain evidence="1">BeijingLab</strain>
    </source>
</reference>
<evidence type="ECO:0000313" key="1">
    <source>
        <dbReference type="EMBL" id="KAJ8708692.1"/>
    </source>
</evidence>
<keyword evidence="2" id="KW-1185">Reference proteome</keyword>
<protein>
    <submittedName>
        <fullName evidence="1">Uncharacterized protein</fullName>
    </submittedName>
</protein>